<gene>
    <name evidence="2" type="ORF">BRCON_0152</name>
</gene>
<protein>
    <submittedName>
        <fullName evidence="2">Uncharacterized protein</fullName>
    </submittedName>
</protein>
<sequence>MDYEQLLIFNELSEIIRWHNQCLDRMKGFREKYPYLVPPNVAKMVEENLKENVQVLYRELNHIHKPKTEKQRYVCRECHSVFYVKLPNGLCDECRAKQPSAVRPTYGKVRRRVNIGPDEAEPAAESPQPPETQAASIERAEENESELPEVGSASQTEERAEEAAAPELEPKEDD</sequence>
<organism evidence="2 3">
    <name type="scientific">Sumerlaea chitinivorans</name>
    <dbReference type="NCBI Taxonomy" id="2250252"/>
    <lineage>
        <taxon>Bacteria</taxon>
        <taxon>Candidatus Sumerlaeota</taxon>
        <taxon>Candidatus Sumerlaeia</taxon>
        <taxon>Candidatus Sumerlaeales</taxon>
        <taxon>Candidatus Sumerlaeaceae</taxon>
        <taxon>Candidatus Sumerlaea</taxon>
    </lineage>
</organism>
<proteinExistence type="predicted"/>
<feature type="compositionally biased region" description="Low complexity" evidence="1">
    <location>
        <begin position="123"/>
        <end position="135"/>
    </location>
</feature>
<accession>A0A2Z4Y1U3</accession>
<dbReference type="EMBL" id="CP030759">
    <property type="protein sequence ID" value="AXA34929.1"/>
    <property type="molecule type" value="Genomic_DNA"/>
</dbReference>
<dbReference type="Proteomes" id="UP000262583">
    <property type="component" value="Chromosome"/>
</dbReference>
<name>A0A2Z4Y1U3_SUMC1</name>
<dbReference type="AlphaFoldDB" id="A0A2Z4Y1U3"/>
<reference evidence="2 3" key="1">
    <citation type="submission" date="2018-05" db="EMBL/GenBank/DDBJ databases">
        <title>A metagenomic window into the 2 km-deep terrestrial subsurface aquifer revealed taxonomically and functionally diverse microbial community comprising novel uncultured bacterial lineages.</title>
        <authorList>
            <person name="Kadnikov V.V."/>
            <person name="Mardanov A.V."/>
            <person name="Beletsky A.V."/>
            <person name="Banks D."/>
            <person name="Pimenov N.V."/>
            <person name="Frank Y.A."/>
            <person name="Karnachuk O.V."/>
            <person name="Ravin N.V."/>
        </authorList>
    </citation>
    <scope>NUCLEOTIDE SEQUENCE [LARGE SCALE GENOMIC DNA]</scope>
    <source>
        <strain evidence="2">BY</strain>
    </source>
</reference>
<evidence type="ECO:0000313" key="2">
    <source>
        <dbReference type="EMBL" id="AXA34929.1"/>
    </source>
</evidence>
<feature type="region of interest" description="Disordered" evidence="1">
    <location>
        <begin position="117"/>
        <end position="174"/>
    </location>
</feature>
<dbReference type="KEGG" id="schv:BRCON_0152"/>
<evidence type="ECO:0000256" key="1">
    <source>
        <dbReference type="SAM" id="MobiDB-lite"/>
    </source>
</evidence>
<evidence type="ECO:0000313" key="3">
    <source>
        <dbReference type="Proteomes" id="UP000262583"/>
    </source>
</evidence>